<accession>A0ABN7YBM7</accession>
<dbReference type="InterPro" id="IPR012334">
    <property type="entry name" value="Pectin_lyas_fold"/>
</dbReference>
<proteinExistence type="predicted"/>
<gene>
    <name evidence="1" type="ORF">LMG23992_01470</name>
</gene>
<evidence type="ECO:0000313" key="2">
    <source>
        <dbReference type="Proteomes" id="UP000727654"/>
    </source>
</evidence>
<evidence type="ECO:0000313" key="1">
    <source>
        <dbReference type="EMBL" id="CAG9170121.1"/>
    </source>
</evidence>
<dbReference type="InterPro" id="IPR045392">
    <property type="entry name" value="DUF6519"/>
</dbReference>
<keyword evidence="2" id="KW-1185">Reference proteome</keyword>
<dbReference type="Proteomes" id="UP000727654">
    <property type="component" value="Unassembled WGS sequence"/>
</dbReference>
<protein>
    <recommendedName>
        <fullName evidence="3">Right-handed parallel beta-helix repeat-containing protein</fullName>
    </recommendedName>
</protein>
<name>A0ABN7YBM7_9BURK</name>
<evidence type="ECO:0008006" key="3">
    <source>
        <dbReference type="Google" id="ProtNLM"/>
    </source>
</evidence>
<sequence length="1078" mass="112073">MAADFSRVRLNPLLDYAGVELKQGGVLLDADANELVAVIDRRLRALASDTLGRATVSSTTPDAFKITATAGTLQIGKGRMYVDGLLAEHHGAASGDPAKRAFDSLMAETVYTDPGTYGAQPYLPGAPALPTAGRHLVYLDVWNREVTHLEQPDLVESAVAVETSSRVQTVWQVRVLADDAGTATTCGTPDADVPGWSAQIAPSTGVLSTGTFDAAPTDDPCELPPTGGYRGLENQLYRVEIHDPGQPGGTATFKWSRENASVGSRVASMASATELELATLGRDDVLRFNTGDWVEITDDVREFSQAGGEMRRITVDDATRRITFAPGLPAAMLPGSFPDNTFPASRNLRVRRWDQKGQVFRTNPGGNPVPVQDLDGPGSAGVIKVPAAATTLLLEDGITVRFASTGTKGFRAGDYWVFAARTADASVEILDLAPPRGIHHHYARLGIWDVGAGTVSDCRNDWPPQSGGDGCACTHCVTPASHASGQFTIQDAVDKVRDTGGTVCLHAGQYVLGEPVRITSARSVRITGQGAATAIAAPGAAFIVESSWAIAIDALAIVSLGRESAICVRTAAGLALRQLAVAVFNTGDAQSAAIALSGVVMGACIEDNLLLAPDGVRALEAGTSEAPQGLVTAVLRIDDNVFACRDNAVLLDGAVAHAYETRMTGNQVLGTHEAGLSAGGIGLPGAGMRICGNNLQVHGTGIRCAADGVWIGENKLRASRDGERVLRGAGIALVAGLDKNGSDQAQVLANQIEGFADAGISVEAPVQELIAKLNIITRCGNGIVMTDAARSGSLSIENNHLRELGPAAGANAANTGTIVGIGIVRTESVTVAGNTLRKLGQEAIQGQQLIAGIAAFSVQQPRIGSNVVSEVGPQEAFGGMVAGIAIRAPYVQAQVSHNHVERDVQFSNARSDTAWYALHIDEPQPGANGLSRLDRYTALRVDERRTLVLVGNRAFVETAGAAAGVDPATGAAVTLPGASAQVVGNVLIARGRVPAVDISAGGDVLFSDNRCELRAEVSIAVLLGTPVAVISANRVRGGTEVSIRVPDGKALVTAIGNITTRPIQAPVRPEMVPLNLIG</sequence>
<comment type="caution">
    <text evidence="1">The sequence shown here is derived from an EMBL/GenBank/DDBJ whole genome shotgun (WGS) entry which is preliminary data.</text>
</comment>
<dbReference type="Gene3D" id="2.160.20.10">
    <property type="entry name" value="Single-stranded right-handed beta-helix, Pectin lyase-like"/>
    <property type="match status" value="1"/>
</dbReference>
<dbReference type="InterPro" id="IPR011050">
    <property type="entry name" value="Pectin_lyase_fold/virulence"/>
</dbReference>
<dbReference type="Pfam" id="PF20129">
    <property type="entry name" value="DUF6519"/>
    <property type="match status" value="2"/>
</dbReference>
<reference evidence="1 2" key="1">
    <citation type="submission" date="2021-08" db="EMBL/GenBank/DDBJ databases">
        <authorList>
            <person name="Peeters C."/>
        </authorList>
    </citation>
    <scope>NUCLEOTIDE SEQUENCE [LARGE SCALE GENOMIC DNA]</scope>
    <source>
        <strain evidence="1 2">LMG 23992</strain>
    </source>
</reference>
<dbReference type="EMBL" id="CAJZAI010000003">
    <property type="protein sequence ID" value="CAG9170121.1"/>
    <property type="molecule type" value="Genomic_DNA"/>
</dbReference>
<organism evidence="1 2">
    <name type="scientific">Cupriavidus laharis</name>
    <dbReference type="NCBI Taxonomy" id="151654"/>
    <lineage>
        <taxon>Bacteria</taxon>
        <taxon>Pseudomonadati</taxon>
        <taxon>Pseudomonadota</taxon>
        <taxon>Betaproteobacteria</taxon>
        <taxon>Burkholderiales</taxon>
        <taxon>Burkholderiaceae</taxon>
        <taxon>Cupriavidus</taxon>
    </lineage>
</organism>
<dbReference type="SUPFAM" id="SSF51126">
    <property type="entry name" value="Pectin lyase-like"/>
    <property type="match status" value="1"/>
</dbReference>
<dbReference type="RefSeq" id="WP_224079137.1">
    <property type="nucleotide sequence ID" value="NZ_CAJZAI010000003.1"/>
</dbReference>